<gene>
    <name evidence="3" type="ordered locus">Bphyt_6708</name>
</gene>
<feature type="transmembrane region" description="Helical" evidence="1">
    <location>
        <begin position="336"/>
        <end position="353"/>
    </location>
</feature>
<dbReference type="HOGENOM" id="CLU_005679_13_8_4"/>
<dbReference type="Proteomes" id="UP000001739">
    <property type="component" value="Chromosome 2"/>
</dbReference>
<keyword evidence="1" id="KW-0812">Transmembrane</keyword>
<dbReference type="PANTHER" id="PTHR23028:SF134">
    <property type="entry name" value="PUTATIVE (AFU_ORTHOLOGUE AFUA_4G08520)-RELATED"/>
    <property type="match status" value="1"/>
</dbReference>
<keyword evidence="3" id="KW-0012">Acyltransferase</keyword>
<keyword evidence="3" id="KW-0808">Transferase</keyword>
<dbReference type="InterPro" id="IPR002656">
    <property type="entry name" value="Acyl_transf_3_dom"/>
</dbReference>
<dbReference type="KEGG" id="bpy:Bphyt_6708"/>
<feature type="transmembrane region" description="Helical" evidence="1">
    <location>
        <begin position="95"/>
        <end position="117"/>
    </location>
</feature>
<dbReference type="STRING" id="398527.Bphyt_6708"/>
<keyword evidence="1" id="KW-0472">Membrane</keyword>
<evidence type="ECO:0000256" key="1">
    <source>
        <dbReference type="SAM" id="Phobius"/>
    </source>
</evidence>
<feature type="domain" description="Acyltransferase 3" evidence="2">
    <location>
        <begin position="8"/>
        <end position="353"/>
    </location>
</feature>
<reference evidence="3 4" key="1">
    <citation type="journal article" date="2011" name="J. Bacteriol.">
        <title>Complete genome sequence of the plant growth-promoting endophyte Burkholderia phytofirmans strain PsJN.</title>
        <authorList>
            <person name="Weilharter A."/>
            <person name="Mitter B."/>
            <person name="Shin M.V."/>
            <person name="Chain P.S."/>
            <person name="Nowak J."/>
            <person name="Sessitsch A."/>
        </authorList>
    </citation>
    <scope>NUCLEOTIDE SEQUENCE [LARGE SCALE GENOMIC DNA]</scope>
    <source>
        <strain evidence="4">DSM 17436 / LMG 22146 / PsJN</strain>
    </source>
</reference>
<feature type="transmembrane region" description="Helical" evidence="1">
    <location>
        <begin position="306"/>
        <end position="324"/>
    </location>
</feature>
<proteinExistence type="predicted"/>
<feature type="transmembrane region" description="Helical" evidence="1">
    <location>
        <begin position="228"/>
        <end position="247"/>
    </location>
</feature>
<dbReference type="InterPro" id="IPR050879">
    <property type="entry name" value="Acyltransferase_3"/>
</dbReference>
<feature type="transmembrane region" description="Helical" evidence="1">
    <location>
        <begin position="268"/>
        <end position="286"/>
    </location>
</feature>
<protein>
    <submittedName>
        <fullName evidence="3">Acyltransferase 3</fullName>
    </submittedName>
</protein>
<dbReference type="eggNOG" id="COG1835">
    <property type="taxonomic scope" value="Bacteria"/>
</dbReference>
<dbReference type="OrthoDB" id="9814807at2"/>
<accession>B2T9A1</accession>
<keyword evidence="1" id="KW-1133">Transmembrane helix</keyword>
<dbReference type="RefSeq" id="WP_012428503.1">
    <property type="nucleotide sequence ID" value="NC_010676.1"/>
</dbReference>
<dbReference type="GO" id="GO:0016747">
    <property type="term" value="F:acyltransferase activity, transferring groups other than amino-acyl groups"/>
    <property type="evidence" value="ECO:0007669"/>
    <property type="project" value="InterPro"/>
</dbReference>
<dbReference type="PANTHER" id="PTHR23028">
    <property type="entry name" value="ACETYLTRANSFERASE"/>
    <property type="match status" value="1"/>
</dbReference>
<feature type="transmembrane region" description="Helical" evidence="1">
    <location>
        <begin position="12"/>
        <end position="35"/>
    </location>
</feature>
<dbReference type="Pfam" id="PF01757">
    <property type="entry name" value="Acyl_transf_3"/>
    <property type="match status" value="1"/>
</dbReference>
<evidence type="ECO:0000313" key="3">
    <source>
        <dbReference type="EMBL" id="ACD21003.1"/>
    </source>
</evidence>
<evidence type="ECO:0000313" key="4">
    <source>
        <dbReference type="Proteomes" id="UP000001739"/>
    </source>
</evidence>
<feature type="transmembrane region" description="Helical" evidence="1">
    <location>
        <begin position="55"/>
        <end position="74"/>
    </location>
</feature>
<name>B2T9A1_PARPJ</name>
<dbReference type="AlphaFoldDB" id="B2T9A1"/>
<evidence type="ECO:0000259" key="2">
    <source>
        <dbReference type="Pfam" id="PF01757"/>
    </source>
</evidence>
<sequence>MSPTSDRNHALDGLRGVAAIIVVLSHAALFFYPALHGIGAASNLESAVFSSPIPILYAGNFSVCVFFVLSGYVLSIKYSLTGDDTLVRGMFVKRYFRLMPAVLLVSLINCVLMKLGLMHNQIATSSDWAHSFFNMPPSLIDATHEGMWTNFVSGASLPSYNPPAWTMRVEFFGSLLVFAVCLLAKGNPFRWLVYILVMAAMYATTDRTGVCLSLFLVGMWIAEMPARSLSNSAAFVLVAMSAYLGSYHPGSAFHQPITTAIAWLPIRWPLYVVNAIAATLAFYSVLCNAEIARIFERFSELGRRSYSFYLLHIGIFSSAGLWLFSWLADHFAPRPLAAGASTIFTILLTYLIAGPFTTWVDEPAIRGSGVVLRFLSSKTQTRKTKDVYES</sequence>
<dbReference type="EMBL" id="CP001053">
    <property type="protein sequence ID" value="ACD21003.1"/>
    <property type="molecule type" value="Genomic_DNA"/>
</dbReference>
<organism evidence="3 4">
    <name type="scientific">Paraburkholderia phytofirmans (strain DSM 17436 / LMG 22146 / PsJN)</name>
    <name type="common">Burkholderia phytofirmans</name>
    <dbReference type="NCBI Taxonomy" id="398527"/>
    <lineage>
        <taxon>Bacteria</taxon>
        <taxon>Pseudomonadati</taxon>
        <taxon>Pseudomonadota</taxon>
        <taxon>Betaproteobacteria</taxon>
        <taxon>Burkholderiales</taxon>
        <taxon>Burkholderiaceae</taxon>
        <taxon>Paraburkholderia</taxon>
    </lineage>
</organism>